<feature type="transmembrane region" description="Helical" evidence="1">
    <location>
        <begin position="197"/>
        <end position="215"/>
    </location>
</feature>
<feature type="transmembrane region" description="Helical" evidence="1">
    <location>
        <begin position="280"/>
        <end position="298"/>
    </location>
</feature>
<keyword evidence="1" id="KW-1133">Transmembrane helix</keyword>
<dbReference type="Proteomes" id="UP000002965">
    <property type="component" value="Unassembled WGS sequence"/>
</dbReference>
<dbReference type="GeneID" id="75114968"/>
<feature type="transmembrane region" description="Helical" evidence="1">
    <location>
        <begin position="99"/>
        <end position="118"/>
    </location>
</feature>
<keyword evidence="1" id="KW-0812">Transmembrane</keyword>
<evidence type="ECO:0000313" key="2">
    <source>
        <dbReference type="EMBL" id="EIY19856.1"/>
    </source>
</evidence>
<comment type="caution">
    <text evidence="2">The sequence shown here is derived from an EMBL/GenBank/DDBJ whole genome shotgun (WGS) entry which is preliminary data.</text>
</comment>
<dbReference type="RefSeq" id="WP_005681318.1">
    <property type="nucleotide sequence ID" value="NZ_CAXUCB010000030.1"/>
</dbReference>
<name>I9PTB3_9BACE</name>
<keyword evidence="3" id="KW-1185">Reference proteome</keyword>
<feature type="transmembrane region" description="Helical" evidence="1">
    <location>
        <begin position="304"/>
        <end position="324"/>
    </location>
</feature>
<dbReference type="InterPro" id="IPR049458">
    <property type="entry name" value="EpsG-like"/>
</dbReference>
<feature type="transmembrane region" description="Helical" evidence="1">
    <location>
        <begin position="32"/>
        <end position="52"/>
    </location>
</feature>
<dbReference type="AlphaFoldDB" id="I9PTB3"/>
<sequence length="382" mass="45194">MLQAIPYILFILYYYILAILELSNIKPKKNCIVCASLFMMVFFLGFRGFIGADWINYYPNFRDVPTIYEYNWLQYAFSSYYEPFFQVFTSIIKSVYNNYFFYLFINVLIDAIILHYFFSRYSPTYAFSFLIFFVMGGLAIEVDLLRNVKSIMLFLLSVKYIEQKKFLKYLLLNLCGAMFHLTSLLYIPFYFIAKRYLSRRVFIILFSIGVFILVFKINFFSHIVGGIGTILGERLSIMIEAYFFDGDYPPQGLTIGLFDRILTTVLVVVYYNKIIDTRKVNIIFINAYIIYMLVFFYTSESNVVAARLGNLFYFSYWILVPLIYKSMKCKMNRAFFLAYLLIISCYKIGTQRSGSIVDEYENVIFGYETYEERYPKFGVPVK</sequence>
<gene>
    <name evidence="2" type="ORF">HMPREF1061_02303</name>
</gene>
<feature type="transmembrane region" description="Helical" evidence="1">
    <location>
        <begin position="6"/>
        <end position="25"/>
    </location>
</feature>
<evidence type="ECO:0000256" key="1">
    <source>
        <dbReference type="SAM" id="Phobius"/>
    </source>
</evidence>
<dbReference type="HOGENOM" id="CLU_058795_0_0_10"/>
<protein>
    <recommendedName>
        <fullName evidence="4">EpsG family protein</fullName>
    </recommendedName>
</protein>
<feature type="transmembrane region" description="Helical" evidence="1">
    <location>
        <begin position="166"/>
        <end position="191"/>
    </location>
</feature>
<dbReference type="PATRIC" id="fig|997873.3.peg.2404"/>
<organism evidence="2 3">
    <name type="scientific">Bacteroides caccae CL03T12C61</name>
    <dbReference type="NCBI Taxonomy" id="997873"/>
    <lineage>
        <taxon>Bacteria</taxon>
        <taxon>Pseudomonadati</taxon>
        <taxon>Bacteroidota</taxon>
        <taxon>Bacteroidia</taxon>
        <taxon>Bacteroidales</taxon>
        <taxon>Bacteroidaceae</taxon>
        <taxon>Bacteroides</taxon>
    </lineage>
</organism>
<proteinExistence type="predicted"/>
<accession>I9PTB3</accession>
<evidence type="ECO:0000313" key="3">
    <source>
        <dbReference type="Proteomes" id="UP000002965"/>
    </source>
</evidence>
<dbReference type="OrthoDB" id="1007695at2"/>
<evidence type="ECO:0008006" key="4">
    <source>
        <dbReference type="Google" id="ProtNLM"/>
    </source>
</evidence>
<feature type="transmembrane region" description="Helical" evidence="1">
    <location>
        <begin position="124"/>
        <end position="145"/>
    </location>
</feature>
<dbReference type="Pfam" id="PF14897">
    <property type="entry name" value="EpsG"/>
    <property type="match status" value="1"/>
</dbReference>
<dbReference type="EMBL" id="AGXF01000008">
    <property type="protein sequence ID" value="EIY19856.1"/>
    <property type="molecule type" value="Genomic_DNA"/>
</dbReference>
<feature type="transmembrane region" description="Helical" evidence="1">
    <location>
        <begin position="72"/>
        <end position="92"/>
    </location>
</feature>
<keyword evidence="1" id="KW-0472">Membrane</keyword>
<reference evidence="2 3" key="1">
    <citation type="submission" date="2012-02" db="EMBL/GenBank/DDBJ databases">
        <title>The Genome Sequence of Bacteroides caccae CL03T12C61.</title>
        <authorList>
            <consortium name="The Broad Institute Genome Sequencing Platform"/>
            <person name="Earl A."/>
            <person name="Ward D."/>
            <person name="Feldgarden M."/>
            <person name="Gevers D."/>
            <person name="Zitomersky N.L."/>
            <person name="Coyne M.J."/>
            <person name="Comstock L.E."/>
            <person name="Young S.K."/>
            <person name="Zeng Q."/>
            <person name="Gargeya S."/>
            <person name="Fitzgerald M."/>
            <person name="Haas B."/>
            <person name="Abouelleil A."/>
            <person name="Alvarado L."/>
            <person name="Arachchi H.M."/>
            <person name="Berlin A."/>
            <person name="Chapman S.B."/>
            <person name="Gearin G."/>
            <person name="Goldberg J."/>
            <person name="Griggs A."/>
            <person name="Gujja S."/>
            <person name="Hansen M."/>
            <person name="Heiman D."/>
            <person name="Howarth C."/>
            <person name="Larimer J."/>
            <person name="Lui A."/>
            <person name="MacDonald P.J.P."/>
            <person name="McCowen C."/>
            <person name="Montmayeur A."/>
            <person name="Murphy C."/>
            <person name="Neiman D."/>
            <person name="Pearson M."/>
            <person name="Priest M."/>
            <person name="Roberts A."/>
            <person name="Saif S."/>
            <person name="Shea T."/>
            <person name="Sisk P."/>
            <person name="Stolte C."/>
            <person name="Sykes S."/>
            <person name="Wortman J."/>
            <person name="Nusbaum C."/>
            <person name="Birren B."/>
        </authorList>
    </citation>
    <scope>NUCLEOTIDE SEQUENCE [LARGE SCALE GENOMIC DNA]</scope>
    <source>
        <strain evidence="2 3">CL03T12C61</strain>
    </source>
</reference>